<dbReference type="SUPFAM" id="SSF53901">
    <property type="entry name" value="Thiolase-like"/>
    <property type="match status" value="1"/>
</dbReference>
<organism evidence="1 2">
    <name type="scientific">Pendulispora rubella</name>
    <dbReference type="NCBI Taxonomy" id="2741070"/>
    <lineage>
        <taxon>Bacteria</taxon>
        <taxon>Pseudomonadati</taxon>
        <taxon>Myxococcota</taxon>
        <taxon>Myxococcia</taxon>
        <taxon>Myxococcales</taxon>
        <taxon>Sorangiineae</taxon>
        <taxon>Pendulisporaceae</taxon>
        <taxon>Pendulispora</taxon>
    </lineage>
</organism>
<gene>
    <name evidence="1" type="ORF">LVJ94_47820</name>
</gene>
<dbReference type="Proteomes" id="UP001374803">
    <property type="component" value="Chromosome"/>
</dbReference>
<reference evidence="1" key="1">
    <citation type="submission" date="2021-12" db="EMBL/GenBank/DDBJ databases">
        <title>Discovery of the Pendulisporaceae a myxobacterial family with distinct sporulation behavior and unique specialized metabolism.</title>
        <authorList>
            <person name="Garcia R."/>
            <person name="Popoff A."/>
            <person name="Bader C.D."/>
            <person name="Loehr J."/>
            <person name="Walesch S."/>
            <person name="Walt C."/>
            <person name="Boldt J."/>
            <person name="Bunk B."/>
            <person name="Haeckl F.J.F.P.J."/>
            <person name="Gunesch A.P."/>
            <person name="Birkelbach J."/>
            <person name="Nuebel U."/>
            <person name="Pietschmann T."/>
            <person name="Bach T."/>
            <person name="Mueller R."/>
        </authorList>
    </citation>
    <scope>NUCLEOTIDE SEQUENCE</scope>
    <source>
        <strain evidence="1">MSr11367</strain>
    </source>
</reference>
<keyword evidence="2" id="KW-1185">Reference proteome</keyword>
<dbReference type="EMBL" id="CP089983">
    <property type="protein sequence ID" value="WXB04589.1"/>
    <property type="molecule type" value="Genomic_DNA"/>
</dbReference>
<evidence type="ECO:0000313" key="2">
    <source>
        <dbReference type="Proteomes" id="UP001374803"/>
    </source>
</evidence>
<sequence length="202" mass="21590">MTPRVLCVGMAGTLPEGSPFADLAARAVEGGEAPALSPMLRRERKVRILVEAVHRALGPIRHQPDALRRCGFVLATRWDGRPANLLDADTGRVVSFGDLSPSTVALSLVPHVAASCVLTLYKLRGPALSLASRDGLAAAWRIAQRWLVKARDPVLVVESELAMPSTTGQEVAADYALAVLLSHPEYALNQDMDAEGRHDSVG</sequence>
<protein>
    <recommendedName>
        <fullName evidence="3">Beta-ketoacyl synthase N-terminal domain-containing protein</fullName>
    </recommendedName>
</protein>
<accession>A0ABZ2L4U5</accession>
<name>A0ABZ2L4U5_9BACT</name>
<dbReference type="InterPro" id="IPR016039">
    <property type="entry name" value="Thiolase-like"/>
</dbReference>
<evidence type="ECO:0000313" key="1">
    <source>
        <dbReference type="EMBL" id="WXB04589.1"/>
    </source>
</evidence>
<evidence type="ECO:0008006" key="3">
    <source>
        <dbReference type="Google" id="ProtNLM"/>
    </source>
</evidence>
<dbReference type="RefSeq" id="WP_394834233.1">
    <property type="nucleotide sequence ID" value="NZ_CP089929.1"/>
</dbReference>
<proteinExistence type="predicted"/>